<comment type="caution">
    <text evidence="5">The sequence shown here is derived from an EMBL/GenBank/DDBJ whole genome shotgun (WGS) entry which is preliminary data.</text>
</comment>
<sequence length="192" mass="21819">MKNEIIEKSVKPILGESAIHPPSLLAIQNNWILTLLNYIRVSLSEPKHCDSACLEFIGTSLAIKIFEMFGKNDYSIATISGGLGSVREKIVRRYIADNIFNEIRLHDLATSVNLSPNYFGRAFKKSFGIPPWRFIRERRLNLAKEMLMDIDVPITKIAIDLQFSSHSHFTTAFYELTGTTPSKFRGSILRKN</sequence>
<dbReference type="PROSITE" id="PS01124">
    <property type="entry name" value="HTH_ARAC_FAMILY_2"/>
    <property type="match status" value="1"/>
</dbReference>
<dbReference type="Proteomes" id="UP000076167">
    <property type="component" value="Unassembled WGS sequence"/>
</dbReference>
<dbReference type="Pfam" id="PF12833">
    <property type="entry name" value="HTH_18"/>
    <property type="match status" value="1"/>
</dbReference>
<dbReference type="InterPro" id="IPR009057">
    <property type="entry name" value="Homeodomain-like_sf"/>
</dbReference>
<keyword evidence="6" id="KW-1185">Reference proteome</keyword>
<evidence type="ECO:0000313" key="6">
    <source>
        <dbReference type="Proteomes" id="UP000076167"/>
    </source>
</evidence>
<keyword evidence="3" id="KW-0804">Transcription</keyword>
<dbReference type="InterPro" id="IPR018060">
    <property type="entry name" value="HTH_AraC"/>
</dbReference>
<gene>
    <name evidence="5" type="ORF">AUP40_11040</name>
</gene>
<keyword evidence="1" id="KW-0805">Transcription regulation</keyword>
<accession>A0ABR5Y5F0</accession>
<keyword evidence="2" id="KW-0238">DNA-binding</keyword>
<dbReference type="PANTHER" id="PTHR46796">
    <property type="entry name" value="HTH-TYPE TRANSCRIPTIONAL ACTIVATOR RHAS-RELATED"/>
    <property type="match status" value="1"/>
</dbReference>
<evidence type="ECO:0000259" key="4">
    <source>
        <dbReference type="PROSITE" id="PS01124"/>
    </source>
</evidence>
<dbReference type="EMBL" id="LPXL01000008">
    <property type="protein sequence ID" value="KZD06135.1"/>
    <property type="molecule type" value="Genomic_DNA"/>
</dbReference>
<organism evidence="5 6">
    <name type="scientific">Thalassospira xiamenensis</name>
    <dbReference type="NCBI Taxonomy" id="220697"/>
    <lineage>
        <taxon>Bacteria</taxon>
        <taxon>Pseudomonadati</taxon>
        <taxon>Pseudomonadota</taxon>
        <taxon>Alphaproteobacteria</taxon>
        <taxon>Rhodospirillales</taxon>
        <taxon>Thalassospiraceae</taxon>
        <taxon>Thalassospira</taxon>
    </lineage>
</organism>
<evidence type="ECO:0000256" key="1">
    <source>
        <dbReference type="ARBA" id="ARBA00023015"/>
    </source>
</evidence>
<reference evidence="5 6" key="1">
    <citation type="submission" date="2015-12" db="EMBL/GenBank/DDBJ databases">
        <title>Genome sequence of Thalassospira xiamenensis MCCC 1A03005.</title>
        <authorList>
            <person name="Lu L."/>
            <person name="Lai Q."/>
            <person name="Shao Z."/>
            <person name="Qian P."/>
        </authorList>
    </citation>
    <scope>NUCLEOTIDE SEQUENCE [LARGE SCALE GENOMIC DNA]</scope>
    <source>
        <strain evidence="5 6">MCCC 1A03005</strain>
    </source>
</reference>
<evidence type="ECO:0000313" key="5">
    <source>
        <dbReference type="EMBL" id="KZD06135.1"/>
    </source>
</evidence>
<dbReference type="SMART" id="SM00342">
    <property type="entry name" value="HTH_ARAC"/>
    <property type="match status" value="1"/>
</dbReference>
<dbReference type="PANTHER" id="PTHR46796:SF6">
    <property type="entry name" value="ARAC SUBFAMILY"/>
    <property type="match status" value="1"/>
</dbReference>
<evidence type="ECO:0000256" key="2">
    <source>
        <dbReference type="ARBA" id="ARBA00023125"/>
    </source>
</evidence>
<dbReference type="InterPro" id="IPR050204">
    <property type="entry name" value="AraC_XylS_family_regulators"/>
</dbReference>
<dbReference type="Gene3D" id="1.10.10.60">
    <property type="entry name" value="Homeodomain-like"/>
    <property type="match status" value="2"/>
</dbReference>
<name>A0ABR5Y5F0_9PROT</name>
<feature type="domain" description="HTH araC/xylS-type" evidence="4">
    <location>
        <begin position="89"/>
        <end position="187"/>
    </location>
</feature>
<proteinExistence type="predicted"/>
<dbReference type="SUPFAM" id="SSF46689">
    <property type="entry name" value="Homeodomain-like"/>
    <property type="match status" value="2"/>
</dbReference>
<evidence type="ECO:0000256" key="3">
    <source>
        <dbReference type="ARBA" id="ARBA00023163"/>
    </source>
</evidence>
<protein>
    <recommendedName>
        <fullName evidence="4">HTH araC/xylS-type domain-containing protein</fullName>
    </recommendedName>
</protein>